<dbReference type="Pfam" id="PF03314">
    <property type="entry name" value="DUF273"/>
    <property type="match status" value="1"/>
</dbReference>
<name>A0A0K3AXS1_CAEEL</name>
<organism evidence="2 3">
    <name type="scientific">Caenorhabditis elegans</name>
    <dbReference type="NCBI Taxonomy" id="6239"/>
    <lineage>
        <taxon>Eukaryota</taxon>
        <taxon>Metazoa</taxon>
        <taxon>Ecdysozoa</taxon>
        <taxon>Nematoda</taxon>
        <taxon>Chromadorea</taxon>
        <taxon>Rhabditida</taxon>
        <taxon>Rhabditina</taxon>
        <taxon>Rhabditomorpha</taxon>
        <taxon>Rhabditoidea</taxon>
        <taxon>Rhabditidae</taxon>
        <taxon>Peloderinae</taxon>
        <taxon>Caenorhabditis</taxon>
    </lineage>
</organism>
<dbReference type="OrthoDB" id="407658at2759"/>
<keyword evidence="2" id="KW-0808">Transferase</keyword>
<keyword evidence="3" id="KW-1185">Reference proteome</keyword>
<keyword evidence="1" id="KW-0472">Membrane</keyword>
<evidence type="ECO:0000313" key="3">
    <source>
        <dbReference type="Proteomes" id="UP000001940"/>
    </source>
</evidence>
<dbReference type="AGR" id="WB:WBGene00017957"/>
<evidence type="ECO:0000313" key="2">
    <source>
        <dbReference type="EMBL" id="CTQ86793.1"/>
    </source>
</evidence>
<keyword evidence="1" id="KW-0812">Transmembrane</keyword>
<dbReference type="InterPro" id="IPR029044">
    <property type="entry name" value="Nucleotide-diphossugar_trans"/>
</dbReference>
<dbReference type="ExpressionAtlas" id="A0A0K3AXS1">
    <property type="expression patterns" value="baseline"/>
</dbReference>
<evidence type="ECO:0000256" key="1">
    <source>
        <dbReference type="SAM" id="Phobius"/>
    </source>
</evidence>
<dbReference type="PANTHER" id="PTHR31562:SF5">
    <property type="entry name" value="GLYCO_TRANS_2-LIKE DOMAIN-CONTAINING PROTEIN"/>
    <property type="match status" value="1"/>
</dbReference>
<feature type="transmembrane region" description="Helical" evidence="1">
    <location>
        <begin position="12"/>
        <end position="33"/>
    </location>
</feature>
<dbReference type="AlphaFoldDB" id="A0A0K3AXS1"/>
<proteinExistence type="predicted"/>
<protein>
    <submittedName>
        <fullName evidence="2">Nucleotide-diphospho-sugar transferase domain-containing protein</fullName>
    </submittedName>
</protein>
<dbReference type="Proteomes" id="UP000001940">
    <property type="component" value="Chromosome V"/>
</dbReference>
<dbReference type="EMBL" id="BX284605">
    <property type="protein sequence ID" value="CTQ86793.1"/>
    <property type="molecule type" value="Genomic_DNA"/>
</dbReference>
<dbReference type="Bgee" id="WBGene00017957">
    <property type="expression patterns" value="Expressed in adult organism and 3 other cell types or tissues"/>
</dbReference>
<dbReference type="InterPro" id="IPR004988">
    <property type="entry name" value="DUF273"/>
</dbReference>
<dbReference type="Gene3D" id="3.90.550.10">
    <property type="entry name" value="Spore Coat Polysaccharide Biosynthesis Protein SpsA, Chain A"/>
    <property type="match status" value="1"/>
</dbReference>
<accession>A0A0K3AXS1</accession>
<sequence length="356" mass="41732">MQFPIRKVLKTFRLIILILLLICFFVFLLFHLAGFQNGKRLEIGILVVLNENTDARQYDLALKSVECYAKIHGYQFITARDTGPENIYQCSQVDVRKLFRRHCIAAKILLDYDVMMFLDADIGVVNPKRKIEEFIEKRVNVIFYDRFQNWEIATGSYIARNTKFSVDLLNEFANYEVRLPKSLHGSDNGAIHMFLAEKLTPKSSPKLEKCRKFYEKSKSYEDLFTFEACIRDLLGDSIDFGKIRILEKGTSWVRDGWLTKSQWHPGIDFMLHGWKSWQLRGIPQNGLRPLPISKNRWYSPFSGNFDLEKCKPGNVTWNYDLRVLGNKEEILQTLKKIRVDIEIMKRKSFARLDGDY</sequence>
<dbReference type="PANTHER" id="PTHR31562">
    <property type="entry name" value="PROTEIN CBG18972"/>
    <property type="match status" value="1"/>
</dbReference>
<keyword evidence="1" id="KW-1133">Transmembrane helix</keyword>
<reference evidence="2 3" key="1">
    <citation type="journal article" date="1998" name="Science">
        <title>Genome sequence of the nematode C. elegans: a platform for investigating biology.</title>
        <authorList>
            <consortium name="The C. elegans sequencing consortium"/>
            <person name="Sulson J.E."/>
            <person name="Waterston R."/>
        </authorList>
    </citation>
    <scope>NUCLEOTIDE SEQUENCE [LARGE SCALE GENOMIC DNA]</scope>
    <source>
        <strain evidence="2 3">Bristol N2</strain>
    </source>
</reference>
<dbReference type="WormBase" id="F31F4.1b">
    <property type="protein sequence ID" value="CE50812"/>
    <property type="gene ID" value="WBGene00017957"/>
</dbReference>
<dbReference type="GO" id="GO:0016740">
    <property type="term" value="F:transferase activity"/>
    <property type="evidence" value="ECO:0007669"/>
    <property type="project" value="UniProtKB-KW"/>
</dbReference>
<dbReference type="FunCoup" id="A0A0K3AXS1">
    <property type="interactions" value="2"/>
</dbReference>
<dbReference type="InParanoid" id="A0A0K3AXS1"/>
<dbReference type="OMA" id="DRHFNFE"/>
<evidence type="ECO:0000313" key="4">
    <source>
        <dbReference type="WormBase" id="F31F4.1b"/>
    </source>
</evidence>
<gene>
    <name evidence="2" type="ORF">CELE_F31F4.1</name>
    <name evidence="2 4" type="ORF">F31F4.1</name>
</gene>